<keyword evidence="10" id="KW-0249">Electron transport</keyword>
<keyword evidence="11 17" id="KW-1133">Transmembrane helix</keyword>
<reference evidence="21" key="1">
    <citation type="submission" date="2011-04" db="EMBL/GenBank/DDBJ databases">
        <title>Extreme intra-specific mitochondrial DNA divergence associated with Wolbachia infection in the fig wasp Ceratosolen solmsi (Hymenoptera: Agaonidae): a recent infection event and speciation impetus?</title>
        <authorList>
            <person name="Xiao J.-H."/>
            <person name="Wang N.-X."/>
            <person name="Huang D.-W."/>
        </authorList>
    </citation>
    <scope>NUCLEOTIDE SEQUENCE</scope>
    <source>
        <strain evidence="21">CeraIn-1</strain>
    </source>
</reference>
<organism evidence="21">
    <name type="scientific">Ceratosolen solmsi</name>
    <dbReference type="NCBI Taxonomy" id="142686"/>
    <lineage>
        <taxon>Eukaryota</taxon>
        <taxon>Metazoa</taxon>
        <taxon>Ecdysozoa</taxon>
        <taxon>Arthropoda</taxon>
        <taxon>Hexapoda</taxon>
        <taxon>Insecta</taxon>
        <taxon>Pterygota</taxon>
        <taxon>Neoptera</taxon>
        <taxon>Endopterygota</taxon>
        <taxon>Hymenoptera</taxon>
        <taxon>Apocrita</taxon>
        <taxon>Proctotrupomorpha</taxon>
        <taxon>Chalcidoidea</taxon>
        <taxon>Agaonidae</taxon>
        <taxon>Agaoninae</taxon>
        <taxon>Ceratosolen</taxon>
    </lineage>
</organism>
<name>I1SVF8_9HYME</name>
<dbReference type="Pfam" id="PF00662">
    <property type="entry name" value="Proton_antipo_N"/>
    <property type="match status" value="1"/>
</dbReference>
<evidence type="ECO:0000256" key="13">
    <source>
        <dbReference type="ARBA" id="ARBA00023075"/>
    </source>
</evidence>
<keyword evidence="8" id="KW-0999">Mitochondrion inner membrane</keyword>
<keyword evidence="15 17" id="KW-0472">Membrane</keyword>
<evidence type="ECO:0000313" key="21">
    <source>
        <dbReference type="EMBL" id="AEG67044.1"/>
    </source>
</evidence>
<keyword evidence="9" id="KW-1278">Translocase</keyword>
<dbReference type="GO" id="GO:0042773">
    <property type="term" value="P:ATP synthesis coupled electron transport"/>
    <property type="evidence" value="ECO:0007669"/>
    <property type="project" value="InterPro"/>
</dbReference>
<accession>I1SVF8</accession>
<keyword evidence="5 17" id="KW-0813">Transport</keyword>
<feature type="transmembrane region" description="Helical" evidence="17">
    <location>
        <begin position="110"/>
        <end position="128"/>
    </location>
</feature>
<evidence type="ECO:0000256" key="12">
    <source>
        <dbReference type="ARBA" id="ARBA00023027"/>
    </source>
</evidence>
<feature type="transmembrane region" description="Helical" evidence="17">
    <location>
        <begin position="58"/>
        <end position="75"/>
    </location>
</feature>
<evidence type="ECO:0000256" key="17">
    <source>
        <dbReference type="RuleBase" id="RU003404"/>
    </source>
</evidence>
<dbReference type="GO" id="GO:0008137">
    <property type="term" value="F:NADH dehydrogenase (ubiquinone) activity"/>
    <property type="evidence" value="ECO:0007669"/>
    <property type="project" value="UniProtKB-EC"/>
</dbReference>
<dbReference type="PRINTS" id="PR01434">
    <property type="entry name" value="NADHDHGNASE5"/>
</dbReference>
<evidence type="ECO:0000256" key="6">
    <source>
        <dbReference type="ARBA" id="ARBA00022660"/>
    </source>
</evidence>
<keyword evidence="12 17" id="KW-0520">NAD</keyword>
<feature type="transmembrane region" description="Helical" evidence="17">
    <location>
        <begin position="412"/>
        <end position="430"/>
    </location>
</feature>
<dbReference type="AlphaFoldDB" id="I1SVF8"/>
<evidence type="ECO:0000256" key="14">
    <source>
        <dbReference type="ARBA" id="ARBA00023128"/>
    </source>
</evidence>
<evidence type="ECO:0000259" key="18">
    <source>
        <dbReference type="Pfam" id="PF00361"/>
    </source>
</evidence>
<dbReference type="GO" id="GO:0003954">
    <property type="term" value="F:NADH dehydrogenase activity"/>
    <property type="evidence" value="ECO:0007669"/>
    <property type="project" value="TreeGrafter"/>
</dbReference>
<feature type="transmembrane region" description="Helical" evidence="17">
    <location>
        <begin position="6"/>
        <end position="26"/>
    </location>
</feature>
<evidence type="ECO:0000259" key="19">
    <source>
        <dbReference type="Pfam" id="PF00662"/>
    </source>
</evidence>
<keyword evidence="7 17" id="KW-0812">Transmembrane</keyword>
<evidence type="ECO:0000256" key="3">
    <source>
        <dbReference type="ARBA" id="ARBA00012944"/>
    </source>
</evidence>
<feature type="domain" description="NADH:quinone oxidoreductase/Mrp antiporter transmembrane" evidence="18">
    <location>
        <begin position="104"/>
        <end position="381"/>
    </location>
</feature>
<dbReference type="PANTHER" id="PTHR42829">
    <property type="entry name" value="NADH-UBIQUINONE OXIDOREDUCTASE CHAIN 5"/>
    <property type="match status" value="1"/>
</dbReference>
<evidence type="ECO:0000256" key="9">
    <source>
        <dbReference type="ARBA" id="ARBA00022967"/>
    </source>
</evidence>
<evidence type="ECO:0000256" key="2">
    <source>
        <dbReference type="ARBA" id="ARBA00004448"/>
    </source>
</evidence>
<feature type="domain" description="NADH-Ubiquinone oxidoreductase (complex I) chain 5 N-terminal" evidence="19">
    <location>
        <begin position="39"/>
        <end position="88"/>
    </location>
</feature>
<protein>
    <recommendedName>
        <fullName evidence="4 17">NADH-ubiquinone oxidoreductase chain 5</fullName>
        <ecNumber evidence="3 17">7.1.1.2</ecNumber>
    </recommendedName>
</protein>
<keyword evidence="6" id="KW-0679">Respiratory chain</keyword>
<dbReference type="GO" id="GO:0005743">
    <property type="term" value="C:mitochondrial inner membrane"/>
    <property type="evidence" value="ECO:0007669"/>
    <property type="project" value="UniProtKB-SubCell"/>
</dbReference>
<feature type="transmembrane region" description="Helical" evidence="17">
    <location>
        <begin position="370"/>
        <end position="391"/>
    </location>
</feature>
<feature type="transmembrane region" description="Helical" evidence="17">
    <location>
        <begin position="289"/>
        <end position="314"/>
    </location>
</feature>
<feature type="domain" description="NADH dehydrogenase subunit 5 C-terminal" evidence="20">
    <location>
        <begin position="386"/>
        <end position="558"/>
    </location>
</feature>
<comment type="similarity">
    <text evidence="17">Belongs to the complex I subunit 5 family.</text>
</comment>
<feature type="transmembrane region" description="Helical" evidence="17">
    <location>
        <begin position="450"/>
        <end position="468"/>
    </location>
</feature>
<evidence type="ECO:0000256" key="8">
    <source>
        <dbReference type="ARBA" id="ARBA00022792"/>
    </source>
</evidence>
<feature type="transmembrane region" description="Helical" evidence="17">
    <location>
        <begin position="326"/>
        <end position="350"/>
    </location>
</feature>
<comment type="catalytic activity">
    <reaction evidence="16 17">
        <text>a ubiquinone + NADH + 5 H(+)(in) = a ubiquinol + NAD(+) + 4 H(+)(out)</text>
        <dbReference type="Rhea" id="RHEA:29091"/>
        <dbReference type="Rhea" id="RHEA-COMP:9565"/>
        <dbReference type="Rhea" id="RHEA-COMP:9566"/>
        <dbReference type="ChEBI" id="CHEBI:15378"/>
        <dbReference type="ChEBI" id="CHEBI:16389"/>
        <dbReference type="ChEBI" id="CHEBI:17976"/>
        <dbReference type="ChEBI" id="CHEBI:57540"/>
        <dbReference type="ChEBI" id="CHEBI:57945"/>
        <dbReference type="EC" id="7.1.1.2"/>
    </reaction>
</comment>
<evidence type="ECO:0000256" key="1">
    <source>
        <dbReference type="ARBA" id="ARBA00003257"/>
    </source>
</evidence>
<dbReference type="Pfam" id="PF00361">
    <property type="entry name" value="Proton_antipo_M"/>
    <property type="match status" value="1"/>
</dbReference>
<comment type="subcellular location">
    <subcellularLocation>
        <location evidence="2">Mitochondrion inner membrane</location>
        <topology evidence="2">Multi-pass membrane protein</topology>
    </subcellularLocation>
</comment>
<dbReference type="Pfam" id="PF06455">
    <property type="entry name" value="NADH5_C"/>
    <property type="match status" value="1"/>
</dbReference>
<geneLocation type="mitochondrion" evidence="21"/>
<dbReference type="PANTHER" id="PTHR42829:SF2">
    <property type="entry name" value="NADH-UBIQUINONE OXIDOREDUCTASE CHAIN 5"/>
    <property type="match status" value="1"/>
</dbReference>
<comment type="function">
    <text evidence="1">Core subunit of the mitochondrial membrane respiratory chain NADH dehydrogenase (Complex I) that is believed to belong to the minimal assembly required for catalysis. Complex I functions in the transfer of electrons from NADH to the respiratory chain. The immediate electron acceptor for the enzyme is believed to be ubiquinone.</text>
</comment>
<evidence type="ECO:0000256" key="16">
    <source>
        <dbReference type="ARBA" id="ARBA00049551"/>
    </source>
</evidence>
<dbReference type="InterPro" id="IPR010934">
    <property type="entry name" value="NADH_DH_su5_C"/>
</dbReference>
<gene>
    <name evidence="21" type="primary">ND5</name>
</gene>
<evidence type="ECO:0000259" key="20">
    <source>
        <dbReference type="Pfam" id="PF06455"/>
    </source>
</evidence>
<evidence type="ECO:0000256" key="5">
    <source>
        <dbReference type="ARBA" id="ARBA00022448"/>
    </source>
</evidence>
<feature type="transmembrane region" description="Helical" evidence="17">
    <location>
        <begin position="539"/>
        <end position="558"/>
    </location>
</feature>
<comment type="function">
    <text evidence="17">Core subunit of the mitochondrial membrane respiratory chain NADH dehydrogenase (Complex I) which catalyzes electron transfer from NADH through the respiratory chain, using ubiquinone as an electron acceptor. Essential for the catalytic activity and assembly of complex I.</text>
</comment>
<keyword evidence="14 17" id="KW-0496">Mitochondrion</keyword>
<evidence type="ECO:0000256" key="11">
    <source>
        <dbReference type="ARBA" id="ARBA00022989"/>
    </source>
</evidence>
<feature type="transmembrane region" description="Helical" evidence="17">
    <location>
        <begin position="175"/>
        <end position="197"/>
    </location>
</feature>
<dbReference type="InterPro" id="IPR003945">
    <property type="entry name" value="NU5C-like"/>
</dbReference>
<feature type="transmembrane region" description="Helical" evidence="17">
    <location>
        <begin position="480"/>
        <end position="499"/>
    </location>
</feature>
<evidence type="ECO:0000256" key="4">
    <source>
        <dbReference type="ARBA" id="ARBA00021096"/>
    </source>
</evidence>
<dbReference type="EMBL" id="JF816396">
    <property type="protein sequence ID" value="AEG67044.1"/>
    <property type="molecule type" value="Genomic_DNA"/>
</dbReference>
<evidence type="ECO:0000256" key="15">
    <source>
        <dbReference type="ARBA" id="ARBA00023136"/>
    </source>
</evidence>
<sequence>MLFYYLSSVIFMLVSIISLLLSLMMLLNKNSYFLEWGIFTLNSANINMFIYIDWMSMMFTFIIMLISSSIMLYCTEYMSHDNYKNRFFFLVFFFIMSMLFMIFSPNMVSILLGWDGLGLISYLLVIYYNNQSSYNSGKLTILMNRVGDVMIMMSIGLMFTLGSWNFMNYNSLNGMILFLIMISSFTKSAQIPFSAWLPAAMAAPTPVSSLVHSSTLVTAGVYLLIRFHYLMDSNIYIMEYIKVTGLITMMLAGISAIFEYDLKKIIAFSTLSQLGMMMMIYGMKQYELVFFHLIVHAIFKSMMFMCSGAIIHVMGDSQDIRMMGNVSVSMPLTMSIMMVSGFSLCGMPFFSGYYSKDKILEFIFLSHFPYFMKLMVYFSIMLTIIYTFRMMQFLSIKVNMFYPMKKWEESKVMSFSMFILLILTLIFGSMMKWVLFMNIEEMFMFMEDKLFFLMMCFISFLISKFIFVNKLNLNKNLYMFIKKLWLGIEFFPLLIYYPLIFGKSFMYHYEKGWSQYLFKESINYLVSQNMSKFIYLNNFKLSSLTESMMFFLLMMIIFY</sequence>
<dbReference type="InterPro" id="IPR001516">
    <property type="entry name" value="Proton_antipo_N"/>
</dbReference>
<feature type="transmembrane region" description="Helical" evidence="17">
    <location>
        <begin position="149"/>
        <end position="169"/>
    </location>
</feature>
<feature type="transmembrane region" description="Helical" evidence="17">
    <location>
        <begin position="87"/>
        <end position="104"/>
    </location>
</feature>
<feature type="transmembrane region" description="Helical" evidence="17">
    <location>
        <begin position="265"/>
        <end position="283"/>
    </location>
</feature>
<dbReference type="InterPro" id="IPR001750">
    <property type="entry name" value="ND/Mrp_TM"/>
</dbReference>
<feature type="transmembrane region" description="Helical" evidence="17">
    <location>
        <begin position="235"/>
        <end position="258"/>
    </location>
</feature>
<dbReference type="EC" id="7.1.1.2" evidence="3 17"/>
<feature type="transmembrane region" description="Helical" evidence="17">
    <location>
        <begin position="209"/>
        <end position="229"/>
    </location>
</feature>
<proteinExistence type="inferred from homology"/>
<keyword evidence="13 17" id="KW-0830">Ubiquinone</keyword>
<evidence type="ECO:0000256" key="10">
    <source>
        <dbReference type="ARBA" id="ARBA00022982"/>
    </source>
</evidence>
<evidence type="ECO:0000256" key="7">
    <source>
        <dbReference type="ARBA" id="ARBA00022692"/>
    </source>
</evidence>
<dbReference type="GO" id="GO:0015990">
    <property type="term" value="P:electron transport coupled proton transport"/>
    <property type="evidence" value="ECO:0007669"/>
    <property type="project" value="TreeGrafter"/>
</dbReference>